<comment type="caution">
    <text evidence="2">The sequence shown here is derived from an EMBL/GenBank/DDBJ whole genome shotgun (WGS) entry which is preliminary data.</text>
</comment>
<proteinExistence type="predicted"/>
<dbReference type="EMBL" id="BDQA01000522">
    <property type="protein sequence ID" value="GBH22001.1"/>
    <property type="molecule type" value="Genomic_RNA"/>
</dbReference>
<accession>A0A2V0R9W8</accession>
<protein>
    <submittedName>
        <fullName evidence="2">VP7</fullName>
    </submittedName>
</protein>
<feature type="region of interest" description="Disordered" evidence="1">
    <location>
        <begin position="303"/>
        <end position="329"/>
    </location>
</feature>
<dbReference type="Pfam" id="PF07387">
    <property type="entry name" value="Seadorna_VP7"/>
    <property type="match status" value="1"/>
</dbReference>
<name>A0A2V0R9W8_9ZZZZ</name>
<reference evidence="2" key="1">
    <citation type="submission" date="2017-04" db="EMBL/GenBank/DDBJ databases">
        <title>Unveiling RNA virosphere associated with marine microorganisms.</title>
        <authorList>
            <person name="Urayama S."/>
            <person name="Takaki Y."/>
            <person name="Nishi S."/>
            <person name="Yoshida Y."/>
            <person name="Deguchi S."/>
            <person name="Takai K."/>
            <person name="Nunoura T."/>
        </authorList>
    </citation>
    <scope>NUCLEOTIDE SEQUENCE</scope>
</reference>
<dbReference type="AlphaFoldDB" id="A0A2V0R9W8"/>
<evidence type="ECO:0000313" key="2">
    <source>
        <dbReference type="EMBL" id="GBH22001.1"/>
    </source>
</evidence>
<dbReference type="InterPro" id="IPR009973">
    <property type="entry name" value="Seadorna_VP7"/>
</dbReference>
<dbReference type="InterPro" id="IPR011009">
    <property type="entry name" value="Kinase-like_dom_sf"/>
</dbReference>
<organism evidence="2">
    <name type="scientific">viral metagenome</name>
    <dbReference type="NCBI Taxonomy" id="1070528"/>
    <lineage>
        <taxon>unclassified sequences</taxon>
        <taxon>metagenomes</taxon>
        <taxon>organismal metagenomes</taxon>
    </lineage>
</organism>
<dbReference type="SUPFAM" id="SSF56112">
    <property type="entry name" value="Protein kinase-like (PK-like)"/>
    <property type="match status" value="1"/>
</dbReference>
<evidence type="ECO:0000256" key="1">
    <source>
        <dbReference type="SAM" id="MobiDB-lite"/>
    </source>
</evidence>
<sequence length="329" mass="37656">MAYVCFNNSIPAENYFAIYKSNDQFRIRINTEGSVKNLPLNNVTHSRDIIGVIKYHTQYMGLSTVSESISLDMNSIGRSVHFKGNPTMCVINSSIGPLFVKKLNNASCHTCLTNYIVAGGYNVLADMFGYITLKNDEHFKYGLILEQCYPVKQIDVPKILAALRSLNSYHVKNNGLIHGDCNPTNILCDKYGNLKLVDPVNLIEQSVRYRNVDYYDDLMPETELQAFLFSCMEIAASIHECELDELRLEMTEFSDYPIINKTNGIRFTSIFRAEDDYNLIEIAKKMNCNHLKLYEEDKTYDDDYTDQIGDEIDDNYDPSELNNYDDGDD</sequence>